<dbReference type="InterPro" id="IPR001509">
    <property type="entry name" value="Epimerase_deHydtase"/>
</dbReference>
<evidence type="ECO:0000313" key="3">
    <source>
        <dbReference type="Proteomes" id="UP000326912"/>
    </source>
</evidence>
<evidence type="ECO:0000259" key="1">
    <source>
        <dbReference type="Pfam" id="PF01370"/>
    </source>
</evidence>
<protein>
    <submittedName>
        <fullName evidence="2">Nucleoside-diphosphate sugar epimerase</fullName>
    </submittedName>
</protein>
<organism evidence="2 3">
    <name type="scientific">Dictyobacter vulcani</name>
    <dbReference type="NCBI Taxonomy" id="2607529"/>
    <lineage>
        <taxon>Bacteria</taxon>
        <taxon>Bacillati</taxon>
        <taxon>Chloroflexota</taxon>
        <taxon>Ktedonobacteria</taxon>
        <taxon>Ktedonobacterales</taxon>
        <taxon>Dictyobacteraceae</taxon>
        <taxon>Dictyobacter</taxon>
    </lineage>
</organism>
<dbReference type="Proteomes" id="UP000326912">
    <property type="component" value="Unassembled WGS sequence"/>
</dbReference>
<dbReference type="Gene3D" id="3.40.50.720">
    <property type="entry name" value="NAD(P)-binding Rossmann-like Domain"/>
    <property type="match status" value="1"/>
</dbReference>
<feature type="domain" description="NAD-dependent epimerase/dehydratase" evidence="1">
    <location>
        <begin position="3"/>
        <end position="231"/>
    </location>
</feature>
<dbReference type="Pfam" id="PF01370">
    <property type="entry name" value="Epimerase"/>
    <property type="match status" value="1"/>
</dbReference>
<keyword evidence="3" id="KW-1185">Reference proteome</keyword>
<proteinExistence type="predicted"/>
<dbReference type="GO" id="GO:0004029">
    <property type="term" value="F:aldehyde dehydrogenase (NAD+) activity"/>
    <property type="evidence" value="ECO:0007669"/>
    <property type="project" value="TreeGrafter"/>
</dbReference>
<dbReference type="EMBL" id="BKZW01000007">
    <property type="protein sequence ID" value="GER92273.1"/>
    <property type="molecule type" value="Genomic_DNA"/>
</dbReference>
<dbReference type="GO" id="GO:0005737">
    <property type="term" value="C:cytoplasm"/>
    <property type="evidence" value="ECO:0007669"/>
    <property type="project" value="TreeGrafter"/>
</dbReference>
<reference evidence="2 3" key="1">
    <citation type="submission" date="2019-10" db="EMBL/GenBank/DDBJ databases">
        <title>Dictyobacter vulcani sp. nov., within the class Ktedonobacteria, isolated from soil of volcanic Mt. Zao.</title>
        <authorList>
            <person name="Zheng Y."/>
            <person name="Wang C.M."/>
            <person name="Sakai Y."/>
            <person name="Abe K."/>
            <person name="Yokota A."/>
            <person name="Yabe S."/>
        </authorList>
    </citation>
    <scope>NUCLEOTIDE SEQUENCE [LARGE SCALE GENOMIC DNA]</scope>
    <source>
        <strain evidence="2 3">W12</strain>
    </source>
</reference>
<dbReference type="RefSeq" id="WP_151759819.1">
    <property type="nucleotide sequence ID" value="NZ_BKZW01000007.1"/>
</dbReference>
<dbReference type="InterPro" id="IPR036291">
    <property type="entry name" value="NAD(P)-bd_dom_sf"/>
</dbReference>
<name>A0A5J4KXM6_9CHLR</name>
<dbReference type="InterPro" id="IPR051783">
    <property type="entry name" value="NAD(P)-dependent_oxidoreduct"/>
</dbReference>
<dbReference type="PANTHER" id="PTHR48079">
    <property type="entry name" value="PROTEIN YEEZ"/>
    <property type="match status" value="1"/>
</dbReference>
<evidence type="ECO:0000313" key="2">
    <source>
        <dbReference type="EMBL" id="GER92273.1"/>
    </source>
</evidence>
<comment type="caution">
    <text evidence="2">The sequence shown here is derived from an EMBL/GenBank/DDBJ whole genome shotgun (WGS) entry which is preliminary data.</text>
</comment>
<accession>A0A5J4KXM6</accession>
<sequence>MNIFVTGATGVLGKPVVSSLVKAGHRVYALSRSASNAELIRQMGAEPLTVDLFDQDELVKALAATQATAIAHLATKIPATSRMGKVASWQENDHIRRDGTRVLVDAALAVGVQTLVYSSFYYVYPDRGEQWIDASSTPIQPHVIQQATIDAEKEVARFTQSRRRGIVLRLANLYGPETPSALEQLQMAQKGFAALPGPSDAYLSYVWTEDAASAIVTALLEEPPAGIYDIADDEPLTRAGFMTALAHSVGRSSLFRVPNVIMKMLTGAAADMINRSQRLSNRRFQELTSWKPMVPNARTGWTMIAQAQHKSDRVPTHAA</sequence>
<gene>
    <name evidence="2" type="ORF">KDW_64350</name>
</gene>
<dbReference type="SUPFAM" id="SSF51735">
    <property type="entry name" value="NAD(P)-binding Rossmann-fold domains"/>
    <property type="match status" value="1"/>
</dbReference>
<dbReference type="AlphaFoldDB" id="A0A5J4KXM6"/>
<dbReference type="PANTHER" id="PTHR48079:SF6">
    <property type="entry name" value="NAD(P)-BINDING DOMAIN-CONTAINING PROTEIN-RELATED"/>
    <property type="match status" value="1"/>
</dbReference>